<accession>A0ABP9D3M5</accession>
<name>A0ABP9D3M5_9ACTN</name>
<dbReference type="Gene3D" id="1.10.1040.50">
    <property type="match status" value="1"/>
</dbReference>
<dbReference type="PANTHER" id="PTHR23309">
    <property type="entry name" value="3-HYDROXYACYL-COA DEHYROGENASE"/>
    <property type="match status" value="1"/>
</dbReference>
<dbReference type="InterPro" id="IPR008927">
    <property type="entry name" value="6-PGluconate_DH-like_C_sf"/>
</dbReference>
<evidence type="ECO:0000256" key="2">
    <source>
        <dbReference type="ARBA" id="ARBA00005005"/>
    </source>
</evidence>
<evidence type="ECO:0000256" key="1">
    <source>
        <dbReference type="ARBA" id="ARBA00004275"/>
    </source>
</evidence>
<keyword evidence="9" id="KW-0413">Isomerase</keyword>
<organism evidence="16 17">
    <name type="scientific">Tomitella cavernea</name>
    <dbReference type="NCBI Taxonomy" id="1387982"/>
    <lineage>
        <taxon>Bacteria</taxon>
        <taxon>Bacillati</taxon>
        <taxon>Actinomycetota</taxon>
        <taxon>Actinomycetes</taxon>
        <taxon>Mycobacteriales</taxon>
        <taxon>Tomitella</taxon>
    </lineage>
</organism>
<dbReference type="InterPro" id="IPR036291">
    <property type="entry name" value="NAD(P)-bd_dom_sf"/>
</dbReference>
<evidence type="ECO:0000256" key="12">
    <source>
        <dbReference type="ARBA" id="ARBA00049556"/>
    </source>
</evidence>
<keyword evidence="17" id="KW-1185">Reference proteome</keyword>
<evidence type="ECO:0000259" key="14">
    <source>
        <dbReference type="Pfam" id="PF00725"/>
    </source>
</evidence>
<evidence type="ECO:0000256" key="9">
    <source>
        <dbReference type="ARBA" id="ARBA00023235"/>
    </source>
</evidence>
<evidence type="ECO:0000256" key="5">
    <source>
        <dbReference type="ARBA" id="ARBA00023002"/>
    </source>
</evidence>
<proteinExistence type="predicted"/>
<keyword evidence="11" id="KW-0511">Multifunctional enzyme</keyword>
<keyword evidence="4" id="KW-0442">Lipid degradation</keyword>
<comment type="caution">
    <text evidence="16">The sequence shown here is derived from an EMBL/GenBank/DDBJ whole genome shotgun (WGS) entry which is preliminary data.</text>
</comment>
<dbReference type="InterPro" id="IPR001753">
    <property type="entry name" value="Enoyl-CoA_hydra/iso"/>
</dbReference>
<evidence type="ECO:0000256" key="8">
    <source>
        <dbReference type="ARBA" id="ARBA00023140"/>
    </source>
</evidence>
<keyword evidence="10" id="KW-0456">Lyase</keyword>
<feature type="domain" description="3-hydroxyacyl-CoA dehydrogenase C-terminal" evidence="14">
    <location>
        <begin position="493"/>
        <end position="585"/>
    </location>
</feature>
<feature type="region of interest" description="Disordered" evidence="13">
    <location>
        <begin position="1"/>
        <end position="21"/>
    </location>
</feature>
<keyword evidence="3" id="KW-0276">Fatty acid metabolism</keyword>
<evidence type="ECO:0000256" key="7">
    <source>
        <dbReference type="ARBA" id="ARBA00023098"/>
    </source>
</evidence>
<reference evidence="17" key="1">
    <citation type="journal article" date="2019" name="Int. J. Syst. Evol. Microbiol.">
        <title>The Global Catalogue of Microorganisms (GCM) 10K type strain sequencing project: providing services to taxonomists for standard genome sequencing and annotation.</title>
        <authorList>
            <consortium name="The Broad Institute Genomics Platform"/>
            <consortium name="The Broad Institute Genome Sequencing Center for Infectious Disease"/>
            <person name="Wu L."/>
            <person name="Ma J."/>
        </authorList>
    </citation>
    <scope>NUCLEOTIDE SEQUENCE [LARGE SCALE GENOMIC DNA]</scope>
    <source>
        <strain evidence="17">JCM 18542</strain>
    </source>
</reference>
<dbReference type="InterPro" id="IPR029045">
    <property type="entry name" value="ClpP/crotonase-like_dom_sf"/>
</dbReference>
<evidence type="ECO:0000256" key="11">
    <source>
        <dbReference type="ARBA" id="ARBA00023268"/>
    </source>
</evidence>
<dbReference type="Gene3D" id="3.90.226.10">
    <property type="entry name" value="2-enoyl-CoA Hydratase, Chain A, domain 1"/>
    <property type="match status" value="1"/>
</dbReference>
<dbReference type="SUPFAM" id="SSF51735">
    <property type="entry name" value="NAD(P)-binding Rossmann-fold domains"/>
    <property type="match status" value="1"/>
</dbReference>
<evidence type="ECO:0000259" key="15">
    <source>
        <dbReference type="Pfam" id="PF02737"/>
    </source>
</evidence>
<dbReference type="EMBL" id="BAABKQ010000001">
    <property type="protein sequence ID" value="GAA4823650.1"/>
    <property type="molecule type" value="Genomic_DNA"/>
</dbReference>
<dbReference type="CDD" id="cd06558">
    <property type="entry name" value="crotonase-like"/>
    <property type="match status" value="1"/>
</dbReference>
<evidence type="ECO:0000313" key="16">
    <source>
        <dbReference type="EMBL" id="GAA4823650.1"/>
    </source>
</evidence>
<dbReference type="SUPFAM" id="SSF52096">
    <property type="entry name" value="ClpP/crotonase"/>
    <property type="match status" value="1"/>
</dbReference>
<sequence>MTGTAHPQPHNPQEGTHMSTEYSTDGGVAVIRMAKPPVNGLGHALRVGIADGLDRAAADDAVRAVVITGSGGFFSAGADITEFGSDKATASPNLSELIRRLEDSPKPVVAAVDGTAFGGGLELALGAHHRVASASSKIGLPEVKLGLIPGAGGTQRLPRLLDPAVVAEIVATGAPRTAAAVARIDGQLLFDTVVDDSADVVPAAVALARTVAGTTPVRTRDRDPLAGGDLDAVGGKVLRRARGQEAPAVGLDLVRTALTTGFDEGKAAESAAFARLVTGEQSAALRYAFFAERAARKIPGIDAAVQPRAVERVGVVGAGTMGGGIAMNFLNAGIPVTILEMAQDALDRGLATIRRNYQAQVDKGKLTAQKLERRMGLLTPSMQYSDLGGADLIIEAVFEDMEVKKQVFTRLDEVAKPGAVLASNTSTLDVDAIAQFTDRPADVLGMHFFSPANVMALLEVVRGEKTADDVLVTALDLGKRVGKTPVVAGVCDGFIGNRMLHKYRDAAMALLRAGATPHQVDKAIEGFGFAMGPFRMQDLAGGDIGWAVRKRQYAENPDLPRDEIADELCEMGRYGQKTGAGWYDYESGSRAPKISTVVHELLERFHHRHGTDKQEFSDEEIVQRLVFALTDEGARILDEGIALRASDIDLVYLAGYGFPRYRGGPMFYADRVGLPEVVEKLRGFHAGDVVDGKPWEPAALLVRRAQEGASLT</sequence>
<dbReference type="SUPFAM" id="SSF48179">
    <property type="entry name" value="6-phosphogluconate dehydrogenase C-terminal domain-like"/>
    <property type="match status" value="2"/>
</dbReference>
<feature type="domain" description="3-hydroxyacyl-CoA dehydrogenase NAD binding" evidence="15">
    <location>
        <begin position="313"/>
        <end position="488"/>
    </location>
</feature>
<dbReference type="InterPro" id="IPR006176">
    <property type="entry name" value="3-OHacyl-CoA_DH_NAD-bd"/>
</dbReference>
<comment type="pathway">
    <text evidence="2">Lipid metabolism; fatty acid beta-oxidation.</text>
</comment>
<gene>
    <name evidence="16" type="ORF">GCM10023353_35560</name>
</gene>
<evidence type="ECO:0000256" key="6">
    <source>
        <dbReference type="ARBA" id="ARBA00023027"/>
    </source>
</evidence>
<dbReference type="Gene3D" id="3.40.50.720">
    <property type="entry name" value="NAD(P)-binding Rossmann-like Domain"/>
    <property type="match status" value="1"/>
</dbReference>
<evidence type="ECO:0000313" key="17">
    <source>
        <dbReference type="Proteomes" id="UP001500839"/>
    </source>
</evidence>
<protein>
    <submittedName>
        <fullName evidence="16">3-hydroxyacyl-CoA dehydrogenase NAD-binding domain-containing protein</fullName>
    </submittedName>
</protein>
<keyword evidence="8" id="KW-0576">Peroxisome</keyword>
<dbReference type="Proteomes" id="UP001500839">
    <property type="component" value="Unassembled WGS sequence"/>
</dbReference>
<keyword evidence="7" id="KW-0443">Lipid metabolism</keyword>
<dbReference type="InterPro" id="IPR006108">
    <property type="entry name" value="3HC_DH_C"/>
</dbReference>
<keyword evidence="6" id="KW-0520">NAD</keyword>
<dbReference type="Pfam" id="PF00378">
    <property type="entry name" value="ECH_1"/>
    <property type="match status" value="1"/>
</dbReference>
<evidence type="ECO:0000256" key="4">
    <source>
        <dbReference type="ARBA" id="ARBA00022963"/>
    </source>
</evidence>
<comment type="catalytic activity">
    <reaction evidence="12">
        <text>a (3S)-3-hydroxyacyl-CoA + NAD(+) = a 3-oxoacyl-CoA + NADH + H(+)</text>
        <dbReference type="Rhea" id="RHEA:22432"/>
        <dbReference type="ChEBI" id="CHEBI:15378"/>
        <dbReference type="ChEBI" id="CHEBI:57318"/>
        <dbReference type="ChEBI" id="CHEBI:57540"/>
        <dbReference type="ChEBI" id="CHEBI:57945"/>
        <dbReference type="ChEBI" id="CHEBI:90726"/>
        <dbReference type="EC" id="1.1.1.35"/>
    </reaction>
</comment>
<dbReference type="Pfam" id="PF02737">
    <property type="entry name" value="3HCDH_N"/>
    <property type="match status" value="1"/>
</dbReference>
<evidence type="ECO:0000256" key="3">
    <source>
        <dbReference type="ARBA" id="ARBA00022832"/>
    </source>
</evidence>
<comment type="subcellular location">
    <subcellularLocation>
        <location evidence="1">Peroxisome</location>
    </subcellularLocation>
</comment>
<evidence type="ECO:0000256" key="13">
    <source>
        <dbReference type="SAM" id="MobiDB-lite"/>
    </source>
</evidence>
<evidence type="ECO:0000256" key="10">
    <source>
        <dbReference type="ARBA" id="ARBA00023239"/>
    </source>
</evidence>
<dbReference type="Pfam" id="PF00725">
    <property type="entry name" value="3HCDH"/>
    <property type="match status" value="1"/>
</dbReference>
<keyword evidence="5" id="KW-0560">Oxidoreductase</keyword>